<dbReference type="Proteomes" id="UP000219020">
    <property type="component" value="Unassembled WGS sequence"/>
</dbReference>
<reference evidence="2" key="1">
    <citation type="submission" date="2017-04" db="EMBL/GenBank/DDBJ databases">
        <title>Genome evolution of the luminous symbionts of deep sea anglerfish.</title>
        <authorList>
            <person name="Hendry T.A."/>
        </authorList>
    </citation>
    <scope>NUCLEOTIDE SEQUENCE [LARGE SCALE GENOMIC DNA]</scope>
</reference>
<dbReference type="EMBL" id="NBYY01000031">
    <property type="protein sequence ID" value="PCS21739.1"/>
    <property type="molecule type" value="Genomic_DNA"/>
</dbReference>
<comment type="caution">
    <text evidence="1">The sequence shown here is derived from an EMBL/GenBank/DDBJ whole genome shotgun (WGS) entry which is preliminary data.</text>
</comment>
<keyword evidence="2" id="KW-1185">Reference proteome</keyword>
<proteinExistence type="predicted"/>
<evidence type="ECO:0000313" key="2">
    <source>
        <dbReference type="Proteomes" id="UP000219020"/>
    </source>
</evidence>
<accession>A0A2A5T0P0</accession>
<evidence type="ECO:0000313" key="1">
    <source>
        <dbReference type="EMBL" id="PCS21739.1"/>
    </source>
</evidence>
<sequence>MHQAALMMRRWPLFCHCIPKTESAITNGEFRSDTDILGR</sequence>
<gene>
    <name evidence="1" type="ORF">BTN49_2751</name>
</gene>
<name>A0A2A5T0P0_9GAMM</name>
<dbReference type="AlphaFoldDB" id="A0A2A5T0P0"/>
<organism evidence="1 2">
    <name type="scientific">Candidatus Enterovibrio escicola</name>
    <dbReference type="NCBI Taxonomy" id="1927127"/>
    <lineage>
        <taxon>Bacteria</taxon>
        <taxon>Pseudomonadati</taxon>
        <taxon>Pseudomonadota</taxon>
        <taxon>Gammaproteobacteria</taxon>
        <taxon>Vibrionales</taxon>
        <taxon>Vibrionaceae</taxon>
        <taxon>Enterovibrio</taxon>
    </lineage>
</organism>
<protein>
    <submittedName>
        <fullName evidence="1">Uncharacterized protein</fullName>
    </submittedName>
</protein>